<evidence type="ECO:0000256" key="1">
    <source>
        <dbReference type="SAM" id="SignalP"/>
    </source>
</evidence>
<reference evidence="3 4" key="1">
    <citation type="journal article" date="2019" name="Int. J. Syst. Evol. Microbiol.">
        <title>The Global Catalogue of Microorganisms (GCM) 10K type strain sequencing project: providing services to taxonomists for standard genome sequencing and annotation.</title>
        <authorList>
            <consortium name="The Broad Institute Genomics Platform"/>
            <consortium name="The Broad Institute Genome Sequencing Center for Infectious Disease"/>
            <person name="Wu L."/>
            <person name="Ma J."/>
        </authorList>
    </citation>
    <scope>NUCLEOTIDE SEQUENCE [LARGE SCALE GENOMIC DNA]</scope>
    <source>
        <strain evidence="3 4">JCM 3380</strain>
    </source>
</reference>
<feature type="chain" id="PRO_5045554737" description="DUF4232 domain-containing protein" evidence="1">
    <location>
        <begin position="24"/>
        <end position="197"/>
    </location>
</feature>
<dbReference type="PROSITE" id="PS51257">
    <property type="entry name" value="PROKAR_LIPOPROTEIN"/>
    <property type="match status" value="1"/>
</dbReference>
<accession>A0ABN0TX21</accession>
<keyword evidence="4" id="KW-1185">Reference proteome</keyword>
<gene>
    <name evidence="3" type="ORF">GCM10010492_33290</name>
</gene>
<organism evidence="3 4">
    <name type="scientific">Saccharothrix mutabilis subsp. mutabilis</name>
    <dbReference type="NCBI Taxonomy" id="66855"/>
    <lineage>
        <taxon>Bacteria</taxon>
        <taxon>Bacillati</taxon>
        <taxon>Actinomycetota</taxon>
        <taxon>Actinomycetes</taxon>
        <taxon>Pseudonocardiales</taxon>
        <taxon>Pseudonocardiaceae</taxon>
        <taxon>Saccharothrix</taxon>
    </lineage>
</organism>
<name>A0ABN0TX21_9PSEU</name>
<sequence>MISPRVLLPLLLLVGACGTPPVAARSGDLSLTPTASAPPCPTSGVAVSALESEAASGLRVLTLKLLNCGTEPHSVTGYPDVRLLDADGQPLNVRVLNGPASAEISALDSFAAEPAEVVLQPGEHATSALLWRNTYDNTTEPPQVGARLDIAPTAGTPRQTFIPRLPPNGDPNRVDAPAVTIDLGSTGRIGVAPWRTA</sequence>
<dbReference type="EMBL" id="BAAABU010000006">
    <property type="protein sequence ID" value="GAA0231959.1"/>
    <property type="molecule type" value="Genomic_DNA"/>
</dbReference>
<proteinExistence type="predicted"/>
<dbReference type="InterPro" id="IPR025326">
    <property type="entry name" value="DUF4232"/>
</dbReference>
<dbReference type="Pfam" id="PF14016">
    <property type="entry name" value="DUF4232"/>
    <property type="match status" value="1"/>
</dbReference>
<comment type="caution">
    <text evidence="3">The sequence shown here is derived from an EMBL/GenBank/DDBJ whole genome shotgun (WGS) entry which is preliminary data.</text>
</comment>
<dbReference type="RefSeq" id="WP_343934728.1">
    <property type="nucleotide sequence ID" value="NZ_BAAABU010000006.1"/>
</dbReference>
<feature type="domain" description="DUF4232" evidence="2">
    <location>
        <begin position="40"/>
        <end position="171"/>
    </location>
</feature>
<protein>
    <recommendedName>
        <fullName evidence="2">DUF4232 domain-containing protein</fullName>
    </recommendedName>
</protein>
<evidence type="ECO:0000259" key="2">
    <source>
        <dbReference type="Pfam" id="PF14016"/>
    </source>
</evidence>
<keyword evidence="1" id="KW-0732">Signal</keyword>
<feature type="signal peptide" evidence="1">
    <location>
        <begin position="1"/>
        <end position="23"/>
    </location>
</feature>
<evidence type="ECO:0000313" key="3">
    <source>
        <dbReference type="EMBL" id="GAA0231959.1"/>
    </source>
</evidence>
<evidence type="ECO:0000313" key="4">
    <source>
        <dbReference type="Proteomes" id="UP001500416"/>
    </source>
</evidence>
<dbReference type="Proteomes" id="UP001500416">
    <property type="component" value="Unassembled WGS sequence"/>
</dbReference>